<proteinExistence type="predicted"/>
<dbReference type="AlphaFoldDB" id="A0A345BUX9"/>
<keyword evidence="1" id="KW-0812">Transmembrane</keyword>
<dbReference type="KEGG" id="rue:DT065_01145"/>
<dbReference type="OrthoDB" id="2967399at2"/>
<dbReference type="Proteomes" id="UP000252100">
    <property type="component" value="Chromosome"/>
</dbReference>
<accession>A0A345BUX9</accession>
<organism evidence="2 3">
    <name type="scientific">Salicibibacter kimchii</name>
    <dbReference type="NCBI Taxonomy" id="2099786"/>
    <lineage>
        <taxon>Bacteria</taxon>
        <taxon>Bacillati</taxon>
        <taxon>Bacillota</taxon>
        <taxon>Bacilli</taxon>
        <taxon>Bacillales</taxon>
        <taxon>Bacillaceae</taxon>
        <taxon>Salicibibacter</taxon>
    </lineage>
</organism>
<evidence type="ECO:0000313" key="3">
    <source>
        <dbReference type="Proteomes" id="UP000252100"/>
    </source>
</evidence>
<name>A0A345BUX9_9BACI</name>
<protein>
    <recommendedName>
        <fullName evidence="4">Competence protein ComG</fullName>
    </recommendedName>
</protein>
<evidence type="ECO:0000256" key="1">
    <source>
        <dbReference type="SAM" id="Phobius"/>
    </source>
</evidence>
<dbReference type="RefSeq" id="WP_114370132.1">
    <property type="nucleotide sequence ID" value="NZ_CP031092.1"/>
</dbReference>
<keyword evidence="1" id="KW-1133">Transmembrane helix</keyword>
<keyword evidence="1" id="KW-0472">Membrane</keyword>
<reference evidence="2 3" key="1">
    <citation type="journal article" date="2018" name="J. Microbiol.">
        <title>Salicibibacter kimchii gen. nov., sp. nov., a moderately halophilic and alkalitolerant bacterium in the family Bacillaceae, isolated from kimchi.</title>
        <authorList>
            <person name="Jang J.Y."/>
            <person name="Oh Y.J."/>
            <person name="Lim S.K."/>
            <person name="Park H.K."/>
            <person name="Lee C."/>
            <person name="Kim J.Y."/>
            <person name="Lee M.A."/>
            <person name="Choi H.J."/>
        </authorList>
    </citation>
    <scope>NUCLEOTIDE SEQUENCE [LARGE SCALE GENOMIC DNA]</scope>
    <source>
        <strain evidence="2 3">NKC1-1</strain>
    </source>
</reference>
<keyword evidence="3" id="KW-1185">Reference proteome</keyword>
<evidence type="ECO:0008006" key="4">
    <source>
        <dbReference type="Google" id="ProtNLM"/>
    </source>
</evidence>
<gene>
    <name evidence="2" type="ORF">DT065_01145</name>
</gene>
<feature type="transmembrane region" description="Helical" evidence="1">
    <location>
        <begin position="6"/>
        <end position="31"/>
    </location>
</feature>
<sequence>MDQKGAIMPFVLVLCLVLAGMVGHQAVLLTFERGGLEAQRMFMVANLLLEKGEEQWWEAYKDDRTSNNGLWEFEEGTVYYRMSPVNGSDYEVVTLNAEVVGGGNVQHYYYVKKTDPENEKEEEYSD</sequence>
<evidence type="ECO:0000313" key="2">
    <source>
        <dbReference type="EMBL" id="AXF54760.1"/>
    </source>
</evidence>
<dbReference type="EMBL" id="CP031092">
    <property type="protein sequence ID" value="AXF54760.1"/>
    <property type="molecule type" value="Genomic_DNA"/>
</dbReference>